<dbReference type="Proteomes" id="UP000619479">
    <property type="component" value="Unassembled WGS sequence"/>
</dbReference>
<feature type="domain" description="DUF397" evidence="1">
    <location>
        <begin position="36"/>
        <end position="88"/>
    </location>
</feature>
<evidence type="ECO:0000313" key="3">
    <source>
        <dbReference type="Proteomes" id="UP000619479"/>
    </source>
</evidence>
<dbReference type="EMBL" id="BOMH01000036">
    <property type="protein sequence ID" value="GID66983.1"/>
    <property type="molecule type" value="Genomic_DNA"/>
</dbReference>
<comment type="caution">
    <text evidence="2">The sequence shown here is derived from an EMBL/GenBank/DDBJ whole genome shotgun (WGS) entry which is preliminary data.</text>
</comment>
<gene>
    <name evidence="2" type="ORF">Acy02nite_48640</name>
</gene>
<dbReference type="Pfam" id="PF04149">
    <property type="entry name" value="DUF397"/>
    <property type="match status" value="1"/>
</dbReference>
<dbReference type="AlphaFoldDB" id="A0A919M765"/>
<evidence type="ECO:0000313" key="2">
    <source>
        <dbReference type="EMBL" id="GID66983.1"/>
    </source>
</evidence>
<name>A0A919M765_9ACTN</name>
<dbReference type="InterPro" id="IPR007278">
    <property type="entry name" value="DUF397"/>
</dbReference>
<evidence type="ECO:0000259" key="1">
    <source>
        <dbReference type="Pfam" id="PF04149"/>
    </source>
</evidence>
<protein>
    <recommendedName>
        <fullName evidence="1">DUF397 domain-containing protein</fullName>
    </recommendedName>
</protein>
<sequence>MWTTHPGSNGDPGEPRELGMTYVVNGMPAGQLQGVTWQKSRRSNPSGNCVECAVLPGGDVAVRNSRDPEGAALIYTRAEIEAFLGGVRDGDFDNLLA</sequence>
<accession>A0A919M765</accession>
<proteinExistence type="predicted"/>
<keyword evidence="3" id="KW-1185">Reference proteome</keyword>
<organism evidence="2 3">
    <name type="scientific">Actinoplanes cyaneus</name>
    <dbReference type="NCBI Taxonomy" id="52696"/>
    <lineage>
        <taxon>Bacteria</taxon>
        <taxon>Bacillati</taxon>
        <taxon>Actinomycetota</taxon>
        <taxon>Actinomycetes</taxon>
        <taxon>Micromonosporales</taxon>
        <taxon>Micromonosporaceae</taxon>
        <taxon>Actinoplanes</taxon>
    </lineage>
</organism>
<reference evidence="2" key="1">
    <citation type="submission" date="2021-01" db="EMBL/GenBank/DDBJ databases">
        <title>Whole genome shotgun sequence of Actinoplanes cyaneus NBRC 14990.</title>
        <authorList>
            <person name="Komaki H."/>
            <person name="Tamura T."/>
        </authorList>
    </citation>
    <scope>NUCLEOTIDE SEQUENCE</scope>
    <source>
        <strain evidence="2">NBRC 14990</strain>
    </source>
</reference>